<feature type="transmembrane region" description="Helical" evidence="13">
    <location>
        <begin position="43"/>
        <end position="64"/>
    </location>
</feature>
<evidence type="ECO:0000256" key="6">
    <source>
        <dbReference type="ARBA" id="ARBA00022692"/>
    </source>
</evidence>
<keyword evidence="7 12" id="KW-0479">Metal-binding</keyword>
<evidence type="ECO:0000256" key="1">
    <source>
        <dbReference type="ARBA" id="ARBA00004050"/>
    </source>
</evidence>
<evidence type="ECO:0000256" key="10">
    <source>
        <dbReference type="ARBA" id="ARBA00023136"/>
    </source>
</evidence>
<evidence type="ECO:0000256" key="13">
    <source>
        <dbReference type="SAM" id="Phobius"/>
    </source>
</evidence>
<dbReference type="PANTHER" id="PTHR10978">
    <property type="entry name" value="SUCCINATE DEHYDROGENASE CYTOCHROME B560 SUBUNIT"/>
    <property type="match status" value="1"/>
</dbReference>
<comment type="caution">
    <text evidence="14">The sequence shown here is derived from an EMBL/GenBank/DDBJ whole genome shotgun (WGS) entry which is preliminary data.</text>
</comment>
<evidence type="ECO:0000256" key="2">
    <source>
        <dbReference type="ARBA" id="ARBA00004141"/>
    </source>
</evidence>
<feature type="transmembrane region" description="Helical" evidence="13">
    <location>
        <begin position="76"/>
        <end position="94"/>
    </location>
</feature>
<feature type="binding site" description="axial binding residue" evidence="12">
    <location>
        <position position="92"/>
    </location>
    <ligand>
        <name>heme</name>
        <dbReference type="ChEBI" id="CHEBI:30413"/>
        <note>ligand shared with second transmembrane subunit</note>
    </ligand>
    <ligandPart>
        <name>Fe</name>
        <dbReference type="ChEBI" id="CHEBI:18248"/>
    </ligandPart>
</feature>
<dbReference type="AlphaFoldDB" id="A0A4R2GUZ6"/>
<evidence type="ECO:0000256" key="9">
    <source>
        <dbReference type="ARBA" id="ARBA00023004"/>
    </source>
</evidence>
<sequence>MAEVQAKSPARRLEDIRPLSPHLQIYKWTWTMAMSVFHRMTGLALYAGTVLIVGWLLALAAGPGPYECARWLMTSIIGKLVLVAYTWALFHHLLGGIRHFIWDTGAGFERDARMALAKFTLVGSIVLTIAFWVIVALAR</sequence>
<evidence type="ECO:0000256" key="3">
    <source>
        <dbReference type="ARBA" id="ARBA00007244"/>
    </source>
</evidence>
<dbReference type="InterPro" id="IPR014314">
    <property type="entry name" value="Succ_DH_cytb556"/>
</dbReference>
<proteinExistence type="inferred from homology"/>
<dbReference type="CDD" id="cd03499">
    <property type="entry name" value="SQR_TypeC_SdhC"/>
    <property type="match status" value="1"/>
</dbReference>
<evidence type="ECO:0000256" key="8">
    <source>
        <dbReference type="ARBA" id="ARBA00022989"/>
    </source>
</evidence>
<dbReference type="Gene3D" id="1.20.1300.10">
    <property type="entry name" value="Fumarate reductase/succinate dehydrogenase, transmembrane subunit"/>
    <property type="match status" value="1"/>
</dbReference>
<dbReference type="SUPFAM" id="SSF81343">
    <property type="entry name" value="Fumarate reductase respiratory complex transmembrane subunits"/>
    <property type="match status" value="1"/>
</dbReference>
<dbReference type="OrthoDB" id="9799441at2"/>
<keyword evidence="15" id="KW-1185">Reference proteome</keyword>
<keyword evidence="10 13" id="KW-0472">Membrane</keyword>
<evidence type="ECO:0000313" key="14">
    <source>
        <dbReference type="EMBL" id="TCO14637.1"/>
    </source>
</evidence>
<dbReference type="Pfam" id="PF01127">
    <property type="entry name" value="Sdh_cyt"/>
    <property type="match status" value="1"/>
</dbReference>
<evidence type="ECO:0000256" key="7">
    <source>
        <dbReference type="ARBA" id="ARBA00022723"/>
    </source>
</evidence>
<comment type="subcellular location">
    <subcellularLocation>
        <location evidence="2">Membrane</location>
        <topology evidence="2">Multi-pass membrane protein</topology>
    </subcellularLocation>
</comment>
<dbReference type="PROSITE" id="PS01000">
    <property type="entry name" value="SDH_CYT_1"/>
    <property type="match status" value="1"/>
</dbReference>
<comment type="similarity">
    <text evidence="3">Belongs to the cytochrome b560 family.</text>
</comment>
<keyword evidence="8 13" id="KW-1133">Transmembrane helix</keyword>
<dbReference type="GO" id="GO:0016020">
    <property type="term" value="C:membrane"/>
    <property type="evidence" value="ECO:0007669"/>
    <property type="project" value="UniProtKB-SubCell"/>
</dbReference>
<evidence type="ECO:0000256" key="11">
    <source>
        <dbReference type="ARBA" id="ARBA00025912"/>
    </source>
</evidence>
<protein>
    <recommendedName>
        <fullName evidence="4">Succinate dehydrogenase cytochrome b556 subunit</fullName>
    </recommendedName>
</protein>
<dbReference type="EMBL" id="SLWL01000003">
    <property type="protein sequence ID" value="TCO14637.1"/>
    <property type="molecule type" value="Genomic_DNA"/>
</dbReference>
<accession>A0A4R2GUZ6</accession>
<dbReference type="NCBIfam" id="TIGR02970">
    <property type="entry name" value="succ_dehyd_cytB"/>
    <property type="match status" value="1"/>
</dbReference>
<dbReference type="GO" id="GO:0009055">
    <property type="term" value="F:electron transfer activity"/>
    <property type="evidence" value="ECO:0007669"/>
    <property type="project" value="InterPro"/>
</dbReference>
<comment type="cofactor">
    <cofactor evidence="12">
        <name>heme</name>
        <dbReference type="ChEBI" id="CHEBI:30413"/>
    </cofactor>
    <text evidence="12">The heme is bound between the two transmembrane subunits.</text>
</comment>
<dbReference type="GO" id="GO:0006099">
    <property type="term" value="P:tricarboxylic acid cycle"/>
    <property type="evidence" value="ECO:0007669"/>
    <property type="project" value="InterPro"/>
</dbReference>
<reference evidence="14 15" key="1">
    <citation type="submission" date="2019-03" db="EMBL/GenBank/DDBJ databases">
        <title>Genomic Encyclopedia of Type Strains, Phase IV (KMG-IV): sequencing the most valuable type-strain genomes for metagenomic binning, comparative biology and taxonomic classification.</title>
        <authorList>
            <person name="Goeker M."/>
        </authorList>
    </citation>
    <scope>NUCLEOTIDE SEQUENCE [LARGE SCALE GENOMIC DNA]</scope>
    <source>
        <strain evidence="14 15">DSM 22958</strain>
    </source>
</reference>
<organism evidence="14 15">
    <name type="scientific">Camelimonas lactis</name>
    <dbReference type="NCBI Taxonomy" id="659006"/>
    <lineage>
        <taxon>Bacteria</taxon>
        <taxon>Pseudomonadati</taxon>
        <taxon>Pseudomonadota</taxon>
        <taxon>Alphaproteobacteria</taxon>
        <taxon>Hyphomicrobiales</taxon>
        <taxon>Chelatococcaceae</taxon>
        <taxon>Camelimonas</taxon>
    </lineage>
</organism>
<evidence type="ECO:0000313" key="15">
    <source>
        <dbReference type="Proteomes" id="UP000294881"/>
    </source>
</evidence>
<comment type="function">
    <text evidence="1">Membrane-anchoring subunit of succinate dehydrogenase (SDH).</text>
</comment>
<dbReference type="RefSeq" id="WP_132004141.1">
    <property type="nucleotide sequence ID" value="NZ_JBHUNN010000002.1"/>
</dbReference>
<dbReference type="GO" id="GO:0046872">
    <property type="term" value="F:metal ion binding"/>
    <property type="evidence" value="ECO:0007669"/>
    <property type="project" value="UniProtKB-KW"/>
</dbReference>
<gene>
    <name evidence="14" type="ORF">EV666_103145</name>
</gene>
<dbReference type="PANTHER" id="PTHR10978:SF5">
    <property type="entry name" value="SUCCINATE DEHYDROGENASE CYTOCHROME B560 SUBUNIT, MITOCHONDRIAL"/>
    <property type="match status" value="1"/>
</dbReference>
<dbReference type="InterPro" id="IPR000701">
    <property type="entry name" value="SuccDH_FuR_B_TM-su"/>
</dbReference>
<keyword evidence="9 12" id="KW-0408">Iron</keyword>
<dbReference type="PIRSF" id="PIRSF000178">
    <property type="entry name" value="SDH_cyt_b560"/>
    <property type="match status" value="1"/>
</dbReference>
<name>A0A4R2GUZ6_9HYPH</name>
<evidence type="ECO:0000256" key="12">
    <source>
        <dbReference type="PIRSR" id="PIRSR000178-1"/>
    </source>
</evidence>
<dbReference type="PROSITE" id="PS01001">
    <property type="entry name" value="SDH_CYT_2"/>
    <property type="match status" value="1"/>
</dbReference>
<dbReference type="InterPro" id="IPR034804">
    <property type="entry name" value="SQR/QFR_C/D"/>
</dbReference>
<keyword evidence="6 13" id="KW-0812">Transmembrane</keyword>
<feature type="transmembrane region" description="Helical" evidence="13">
    <location>
        <begin position="115"/>
        <end position="138"/>
    </location>
</feature>
<dbReference type="Proteomes" id="UP000294881">
    <property type="component" value="Unassembled WGS sequence"/>
</dbReference>
<comment type="subunit">
    <text evidence="11">Part of an enzyme complex containing four subunits: a flavoprotein, an iron-sulfur protein, plus two membrane-anchoring proteins, SdhC and SdhD. The complex can form homotrimers.</text>
</comment>
<dbReference type="InterPro" id="IPR018495">
    <property type="entry name" value="Succ_DH_cyt_bsu_CS"/>
</dbReference>
<evidence type="ECO:0000256" key="4">
    <source>
        <dbReference type="ARBA" id="ARBA00020076"/>
    </source>
</evidence>
<keyword evidence="5 12" id="KW-0349">Heme</keyword>
<evidence type="ECO:0000256" key="5">
    <source>
        <dbReference type="ARBA" id="ARBA00022617"/>
    </source>
</evidence>